<evidence type="ECO:0000256" key="2">
    <source>
        <dbReference type="ARBA" id="ARBA00022840"/>
    </source>
</evidence>
<organism evidence="3 4">
    <name type="scientific">Blastocystis sp. subtype 1 (strain ATCC 50177 / NandII)</name>
    <dbReference type="NCBI Taxonomy" id="478820"/>
    <lineage>
        <taxon>Eukaryota</taxon>
        <taxon>Sar</taxon>
        <taxon>Stramenopiles</taxon>
        <taxon>Bigyra</taxon>
        <taxon>Opalozoa</taxon>
        <taxon>Opalinata</taxon>
        <taxon>Blastocystidae</taxon>
        <taxon>Blastocystis</taxon>
    </lineage>
</organism>
<evidence type="ECO:0000256" key="1">
    <source>
        <dbReference type="ARBA" id="ARBA00022741"/>
    </source>
</evidence>
<dbReference type="GO" id="GO:0005524">
    <property type="term" value="F:ATP binding"/>
    <property type="evidence" value="ECO:0007669"/>
    <property type="project" value="UniProtKB-KW"/>
</dbReference>
<sequence>KFKAEDEANKARIEAKNSLENYTFTVRNSLRDEAVSSKLAEADKKAIESKIDAAVSWLDDHPNAEKEEYEQKQKELEAAIMPIFSKMAGNAPAGGMPGGKVVAQTPEMAQTPERPLSSFSPIFMWIGISVRNMFIQSNVLESSRIFQNE</sequence>
<dbReference type="OrthoDB" id="124407at2759"/>
<evidence type="ECO:0000313" key="4">
    <source>
        <dbReference type="Proteomes" id="UP000078348"/>
    </source>
</evidence>
<dbReference type="Pfam" id="PF00012">
    <property type="entry name" value="HSP70"/>
    <property type="match status" value="1"/>
</dbReference>
<dbReference type="Gene3D" id="1.20.1270.10">
    <property type="match status" value="1"/>
</dbReference>
<dbReference type="EMBL" id="LXWW01000066">
    <property type="protein sequence ID" value="OAO16695.1"/>
    <property type="molecule type" value="Genomic_DNA"/>
</dbReference>
<feature type="non-terminal residue" evidence="3">
    <location>
        <position position="1"/>
    </location>
</feature>
<dbReference type="InterPro" id="IPR029048">
    <property type="entry name" value="HSP70_C_sf"/>
</dbReference>
<keyword evidence="4" id="KW-1185">Reference proteome</keyword>
<evidence type="ECO:0000313" key="3">
    <source>
        <dbReference type="EMBL" id="OAO16695.1"/>
    </source>
</evidence>
<accession>A0A196SI28</accession>
<gene>
    <name evidence="3" type="ORF">AV274_1602</name>
</gene>
<proteinExistence type="predicted"/>
<keyword evidence="2" id="KW-0067">ATP-binding</keyword>
<dbReference type="Proteomes" id="UP000078348">
    <property type="component" value="Unassembled WGS sequence"/>
</dbReference>
<name>A0A196SI28_BLAHN</name>
<dbReference type="InterPro" id="IPR013126">
    <property type="entry name" value="Hsp_70_fam"/>
</dbReference>
<dbReference type="GO" id="GO:0140662">
    <property type="term" value="F:ATP-dependent protein folding chaperone"/>
    <property type="evidence" value="ECO:0007669"/>
    <property type="project" value="InterPro"/>
</dbReference>
<reference evidence="3 4" key="1">
    <citation type="submission" date="2016-05" db="EMBL/GenBank/DDBJ databases">
        <title>Nuclear genome of Blastocystis sp. subtype 1 NandII.</title>
        <authorList>
            <person name="Gentekaki E."/>
            <person name="Curtis B."/>
            <person name="Stairs C."/>
            <person name="Eme L."/>
            <person name="Herman E."/>
            <person name="Klimes V."/>
            <person name="Arias M.C."/>
            <person name="Elias M."/>
            <person name="Hilliou F."/>
            <person name="Klute M."/>
            <person name="Malik S.-B."/>
            <person name="Pightling A."/>
            <person name="Rachubinski R."/>
            <person name="Salas D."/>
            <person name="Schlacht A."/>
            <person name="Suga H."/>
            <person name="Archibald J."/>
            <person name="Ball S.G."/>
            <person name="Clark G."/>
            <person name="Dacks J."/>
            <person name="Van Der Giezen M."/>
            <person name="Tsaousis A."/>
            <person name="Roger A."/>
        </authorList>
    </citation>
    <scope>NUCLEOTIDE SEQUENCE [LARGE SCALE GENOMIC DNA]</scope>
    <source>
        <strain evidence="4">ATCC 50177 / NandII</strain>
    </source>
</reference>
<keyword evidence="1" id="KW-0547">Nucleotide-binding</keyword>
<dbReference type="SUPFAM" id="SSF100934">
    <property type="entry name" value="Heat shock protein 70kD (HSP70), C-terminal subdomain"/>
    <property type="match status" value="1"/>
</dbReference>
<keyword evidence="3" id="KW-0346">Stress response</keyword>
<comment type="caution">
    <text evidence="3">The sequence shown here is derived from an EMBL/GenBank/DDBJ whole genome shotgun (WGS) entry which is preliminary data.</text>
</comment>
<dbReference type="AlphaFoldDB" id="A0A196SI28"/>
<dbReference type="STRING" id="478820.A0A196SI28"/>
<protein>
    <submittedName>
        <fullName evidence="3">Heat shock 70</fullName>
    </submittedName>
</protein>